<keyword evidence="1" id="KW-1133">Transmembrane helix</keyword>
<protein>
    <submittedName>
        <fullName evidence="2">Uncharacterized protein</fullName>
    </submittedName>
</protein>
<evidence type="ECO:0000313" key="2">
    <source>
        <dbReference type="EMBL" id="CAB9492543.1"/>
    </source>
</evidence>
<feature type="transmembrane region" description="Helical" evidence="1">
    <location>
        <begin position="12"/>
        <end position="30"/>
    </location>
</feature>
<evidence type="ECO:0000313" key="3">
    <source>
        <dbReference type="Proteomes" id="UP000509458"/>
    </source>
</evidence>
<gene>
    <name evidence="2" type="ORF">ALFOR1_10508</name>
</gene>
<dbReference type="EMBL" id="LR812090">
    <property type="protein sequence ID" value="CAB9492543.1"/>
    <property type="molecule type" value="Genomic_DNA"/>
</dbReference>
<proteinExistence type="predicted"/>
<accession>A0A6T9XVN6</accession>
<dbReference type="AlphaFoldDB" id="A0A6T9XVN6"/>
<feature type="transmembrane region" description="Helical" evidence="1">
    <location>
        <begin position="82"/>
        <end position="97"/>
    </location>
</feature>
<evidence type="ECO:0000256" key="1">
    <source>
        <dbReference type="SAM" id="Phobius"/>
    </source>
</evidence>
<dbReference type="Proteomes" id="UP000509458">
    <property type="component" value="Chromosome"/>
</dbReference>
<name>A0A6T9XVN6_ALTMA</name>
<reference evidence="2 3" key="1">
    <citation type="submission" date="2020-06" db="EMBL/GenBank/DDBJ databases">
        <authorList>
            <person name="Duchaud E."/>
        </authorList>
    </citation>
    <scope>NUCLEOTIDE SEQUENCE [LARGE SCALE GENOMIC DNA]</scope>
    <source>
        <strain evidence="2">Alteromonas fortis</strain>
    </source>
</reference>
<organism evidence="2 3">
    <name type="scientific">Alteromonas macleodii</name>
    <name type="common">Pseudoalteromonas macleodii</name>
    <dbReference type="NCBI Taxonomy" id="28108"/>
    <lineage>
        <taxon>Bacteria</taxon>
        <taxon>Pseudomonadati</taxon>
        <taxon>Pseudomonadota</taxon>
        <taxon>Gammaproteobacteria</taxon>
        <taxon>Alteromonadales</taxon>
        <taxon>Alteromonadaceae</taxon>
        <taxon>Alteromonas/Salinimonas group</taxon>
        <taxon>Alteromonas</taxon>
    </lineage>
</organism>
<feature type="transmembrane region" description="Helical" evidence="1">
    <location>
        <begin position="36"/>
        <end position="61"/>
    </location>
</feature>
<sequence length="98" mass="10708">MEYEAIKAQRAAILIKVAMAAVILIESVAYQNTKTLNFGSITMTLGVLCLLGGLLSSPYMLTMPVKAWFKQNVSVNPVSSKYFLCAFILLCVGSMMHV</sequence>
<keyword evidence="1" id="KW-0812">Transmembrane</keyword>
<keyword evidence="1" id="KW-0472">Membrane</keyword>
<dbReference type="RefSeq" id="WP_179982248.1">
    <property type="nucleotide sequence ID" value="NZ_LR812090.1"/>
</dbReference>